<organism evidence="5 6">
    <name type="scientific">Penicillium alfredii</name>
    <dbReference type="NCBI Taxonomy" id="1506179"/>
    <lineage>
        <taxon>Eukaryota</taxon>
        <taxon>Fungi</taxon>
        <taxon>Dikarya</taxon>
        <taxon>Ascomycota</taxon>
        <taxon>Pezizomycotina</taxon>
        <taxon>Eurotiomycetes</taxon>
        <taxon>Eurotiomycetidae</taxon>
        <taxon>Eurotiales</taxon>
        <taxon>Aspergillaceae</taxon>
        <taxon>Penicillium</taxon>
    </lineage>
</organism>
<dbReference type="GeneID" id="81396811"/>
<dbReference type="SUPFAM" id="SSF54928">
    <property type="entry name" value="RNA-binding domain, RBD"/>
    <property type="match status" value="1"/>
</dbReference>
<dbReference type="OrthoDB" id="417481at2759"/>
<dbReference type="AlphaFoldDB" id="A0A9W9F274"/>
<sequence>MSDRRQAMPSLADGHHPWSGNGNTLRYAGPFFDTSSSTDEDPIRPFTPIPPESNASNLYSGYLPMQAEPPFGSSSANGQGSALAALPAALPPTGGFASGTSNVTPMPTGISGFPSSTSAYVTATLPVFRPTPSRNNMGQMNAPVNSTSLSADRRGRHFLVNNVISDSDPQRIVQFFHFQEFPTLDGPSLNRLSTENSFVVGFANIADADAAKDKIQYLRPGWEIVSLTRKEFDRFSAVRSRPSDYEGQVNVSLGTDATPQMTLSQAQAMVRLMLGPVGHFQFVESNLGRGIFEFRVEFFDIRHALNAAKAFPISPSGVLLFDVTLHQPDVDSQLQTPAAILASADRSNNLQSTTKKAHFVPTSDSRPLVPTGPKNMAPSSNRRRPTPKSTRVVSVPDKNLQPNPDKIRNGLDVRTTVMIRNIPNKITQKELKDLLDRTSFGRYDFIYLRMDFTHGCNVGYAFVNFAEPGDILPLFHARHNQPWPGYQSEKIGEISYATTQGQAGLIEHFRNSSVMLMPHEVRPHIYHVGGPNAGMEREFPAANDNTKLTRSINNTRQNGLFLSRLVNNSGSRPRPHKK</sequence>
<keyword evidence="1 2" id="KW-0694">RNA-binding</keyword>
<protein>
    <recommendedName>
        <fullName evidence="4">RRM domain-containing protein</fullName>
    </recommendedName>
</protein>
<dbReference type="PANTHER" id="PTHR23189">
    <property type="entry name" value="RNA RECOGNITION MOTIF-CONTAINING"/>
    <property type="match status" value="1"/>
</dbReference>
<name>A0A9W9F274_9EURO</name>
<dbReference type="GO" id="GO:0003723">
    <property type="term" value="F:RNA binding"/>
    <property type="evidence" value="ECO:0007669"/>
    <property type="project" value="UniProtKB-UniRule"/>
</dbReference>
<reference evidence="5" key="1">
    <citation type="submission" date="2022-11" db="EMBL/GenBank/DDBJ databases">
        <authorList>
            <person name="Petersen C."/>
        </authorList>
    </citation>
    <scope>NUCLEOTIDE SEQUENCE</scope>
    <source>
        <strain evidence="5">IBT 34128</strain>
    </source>
</reference>
<feature type="compositionally biased region" description="Polar residues" evidence="3">
    <location>
        <begin position="345"/>
        <end position="354"/>
    </location>
</feature>
<evidence type="ECO:0000313" key="5">
    <source>
        <dbReference type="EMBL" id="KAJ5092247.1"/>
    </source>
</evidence>
<dbReference type="InterPro" id="IPR035979">
    <property type="entry name" value="RBD_domain_sf"/>
</dbReference>
<proteinExistence type="predicted"/>
<dbReference type="InterPro" id="IPR007201">
    <property type="entry name" value="Mei2-like_Rrm_C"/>
</dbReference>
<dbReference type="Proteomes" id="UP001141434">
    <property type="component" value="Unassembled WGS sequence"/>
</dbReference>
<feature type="region of interest" description="Disordered" evidence="3">
    <location>
        <begin position="1"/>
        <end position="22"/>
    </location>
</feature>
<accession>A0A9W9F274</accession>
<keyword evidence="6" id="KW-1185">Reference proteome</keyword>
<feature type="region of interest" description="Disordered" evidence="3">
    <location>
        <begin position="345"/>
        <end position="408"/>
    </location>
</feature>
<evidence type="ECO:0000256" key="1">
    <source>
        <dbReference type="ARBA" id="ARBA00022884"/>
    </source>
</evidence>
<evidence type="ECO:0000256" key="3">
    <source>
        <dbReference type="SAM" id="MobiDB-lite"/>
    </source>
</evidence>
<gene>
    <name evidence="5" type="ORF">NUU61_007117</name>
</gene>
<dbReference type="InterPro" id="IPR012677">
    <property type="entry name" value="Nucleotide-bd_a/b_plait_sf"/>
</dbReference>
<feature type="domain" description="RRM" evidence="4">
    <location>
        <begin position="415"/>
        <end position="499"/>
    </location>
</feature>
<dbReference type="InterPro" id="IPR000504">
    <property type="entry name" value="RRM_dom"/>
</dbReference>
<evidence type="ECO:0000259" key="4">
    <source>
        <dbReference type="PROSITE" id="PS50102"/>
    </source>
</evidence>
<dbReference type="EMBL" id="JAPMSZ010000009">
    <property type="protein sequence ID" value="KAJ5092247.1"/>
    <property type="molecule type" value="Genomic_DNA"/>
</dbReference>
<dbReference type="Gene3D" id="3.30.70.330">
    <property type="match status" value="1"/>
</dbReference>
<dbReference type="RefSeq" id="XP_056510442.1">
    <property type="nucleotide sequence ID" value="XM_056657642.1"/>
</dbReference>
<dbReference type="PROSITE" id="PS50102">
    <property type="entry name" value="RRM"/>
    <property type="match status" value="1"/>
</dbReference>
<evidence type="ECO:0000313" key="6">
    <source>
        <dbReference type="Proteomes" id="UP001141434"/>
    </source>
</evidence>
<comment type="caution">
    <text evidence="5">The sequence shown here is derived from an EMBL/GenBank/DDBJ whole genome shotgun (WGS) entry which is preliminary data.</text>
</comment>
<evidence type="ECO:0000256" key="2">
    <source>
        <dbReference type="PROSITE-ProRule" id="PRU00176"/>
    </source>
</evidence>
<dbReference type="Pfam" id="PF04059">
    <property type="entry name" value="RRM_2"/>
    <property type="match status" value="1"/>
</dbReference>
<reference evidence="5" key="2">
    <citation type="journal article" date="2023" name="IMA Fungus">
        <title>Comparative genomic study of the Penicillium genus elucidates a diverse pangenome and 15 lateral gene transfer events.</title>
        <authorList>
            <person name="Petersen C."/>
            <person name="Sorensen T."/>
            <person name="Nielsen M.R."/>
            <person name="Sondergaard T.E."/>
            <person name="Sorensen J.L."/>
            <person name="Fitzpatrick D.A."/>
            <person name="Frisvad J.C."/>
            <person name="Nielsen K.L."/>
        </authorList>
    </citation>
    <scope>NUCLEOTIDE SEQUENCE</scope>
    <source>
        <strain evidence="5">IBT 34128</strain>
    </source>
</reference>